<comment type="function">
    <text evidence="6">Plays an important role in the control of DNA replication and the maintenance of replication fork stability.</text>
</comment>
<feature type="compositionally biased region" description="Basic and acidic residues" evidence="7">
    <location>
        <begin position="120"/>
        <end position="135"/>
    </location>
</feature>
<feature type="region of interest" description="Disordered" evidence="7">
    <location>
        <begin position="23"/>
        <end position="164"/>
    </location>
</feature>
<dbReference type="InterPro" id="IPR040038">
    <property type="entry name" value="TIPIN/Csm3/Swi3"/>
</dbReference>
<dbReference type="KEGG" id="ovi:T265_13819"/>
<feature type="compositionally biased region" description="Acidic residues" evidence="7">
    <location>
        <begin position="46"/>
        <end position="60"/>
    </location>
</feature>
<protein>
    <recommendedName>
        <fullName evidence="6">TIMELESS-interacting protein</fullName>
    </recommendedName>
</protein>
<evidence type="ECO:0000259" key="8">
    <source>
        <dbReference type="Pfam" id="PF07962"/>
    </source>
</evidence>
<proteinExistence type="inferred from homology"/>
<feature type="compositionally biased region" description="Low complexity" evidence="7">
    <location>
        <begin position="62"/>
        <end position="79"/>
    </location>
</feature>
<evidence type="ECO:0000256" key="4">
    <source>
        <dbReference type="ARBA" id="ARBA00023242"/>
    </source>
</evidence>
<organism evidence="9 10">
    <name type="scientific">Opisthorchis viverrini</name>
    <name type="common">Southeast Asian liver fluke</name>
    <dbReference type="NCBI Taxonomy" id="6198"/>
    <lineage>
        <taxon>Eukaryota</taxon>
        <taxon>Metazoa</taxon>
        <taxon>Spiralia</taxon>
        <taxon>Lophotrochozoa</taxon>
        <taxon>Platyhelminthes</taxon>
        <taxon>Trematoda</taxon>
        <taxon>Digenea</taxon>
        <taxon>Opisthorchiida</taxon>
        <taxon>Opisthorchiata</taxon>
        <taxon>Opisthorchiidae</taxon>
        <taxon>Opisthorchis</taxon>
    </lineage>
</organism>
<dbReference type="GO" id="GO:0003677">
    <property type="term" value="F:DNA binding"/>
    <property type="evidence" value="ECO:0007669"/>
    <property type="project" value="TreeGrafter"/>
</dbReference>
<feature type="compositionally biased region" description="Acidic residues" evidence="7">
    <location>
        <begin position="80"/>
        <end position="94"/>
    </location>
</feature>
<comment type="similarity">
    <text evidence="2 6">Belongs to the CSM3 family.</text>
</comment>
<name>A0A074ZJX4_OPIVI</name>
<dbReference type="CTD" id="20327986"/>
<dbReference type="RefSeq" id="XP_009168925.1">
    <property type="nucleotide sequence ID" value="XM_009170661.1"/>
</dbReference>
<dbReference type="GO" id="GO:0031298">
    <property type="term" value="C:replication fork protection complex"/>
    <property type="evidence" value="ECO:0007669"/>
    <property type="project" value="TreeGrafter"/>
</dbReference>
<reference evidence="9 10" key="1">
    <citation type="submission" date="2013-11" db="EMBL/GenBank/DDBJ databases">
        <title>Opisthorchis viverrini - life in the bile duct.</title>
        <authorList>
            <person name="Young N.D."/>
            <person name="Nagarajan N."/>
            <person name="Lin S.J."/>
            <person name="Korhonen P.K."/>
            <person name="Jex A.R."/>
            <person name="Hall R.S."/>
            <person name="Safavi-Hemami H."/>
            <person name="Kaewkong W."/>
            <person name="Bertrand D."/>
            <person name="Gao S."/>
            <person name="Seet Q."/>
            <person name="Wongkham S."/>
            <person name="Teh B.T."/>
            <person name="Wongkham C."/>
            <person name="Intapan P.M."/>
            <person name="Maleewong W."/>
            <person name="Yang X."/>
            <person name="Hu M."/>
            <person name="Wang Z."/>
            <person name="Hofmann A."/>
            <person name="Sternberg P.W."/>
            <person name="Tan P."/>
            <person name="Wang J."/>
            <person name="Gasser R.B."/>
        </authorList>
    </citation>
    <scope>NUCLEOTIDE SEQUENCE [LARGE SCALE GENOMIC DNA]</scope>
</reference>
<dbReference type="EMBL" id="KL596725">
    <property type="protein sequence ID" value="KER27336.1"/>
    <property type="molecule type" value="Genomic_DNA"/>
</dbReference>
<evidence type="ECO:0000256" key="3">
    <source>
        <dbReference type="ARBA" id="ARBA00022763"/>
    </source>
</evidence>
<feature type="region of interest" description="Disordered" evidence="7">
    <location>
        <begin position="278"/>
        <end position="391"/>
    </location>
</feature>
<dbReference type="AlphaFoldDB" id="A0A074ZJX4"/>
<evidence type="ECO:0000256" key="1">
    <source>
        <dbReference type="ARBA" id="ARBA00004123"/>
    </source>
</evidence>
<feature type="compositionally biased region" description="Polar residues" evidence="7">
    <location>
        <begin position="374"/>
        <end position="386"/>
    </location>
</feature>
<evidence type="ECO:0000313" key="9">
    <source>
        <dbReference type="EMBL" id="KER27336.1"/>
    </source>
</evidence>
<dbReference type="OrthoDB" id="437078at2759"/>
<evidence type="ECO:0000256" key="2">
    <source>
        <dbReference type="ARBA" id="ARBA00006075"/>
    </source>
</evidence>
<evidence type="ECO:0000256" key="7">
    <source>
        <dbReference type="SAM" id="MobiDB-lite"/>
    </source>
</evidence>
<evidence type="ECO:0000256" key="5">
    <source>
        <dbReference type="ARBA" id="ARBA00023306"/>
    </source>
</evidence>
<dbReference type="GO" id="GO:0000076">
    <property type="term" value="P:DNA replication checkpoint signaling"/>
    <property type="evidence" value="ECO:0007669"/>
    <property type="project" value="UniProtKB-UniRule"/>
</dbReference>
<dbReference type="GeneID" id="20327986"/>
<dbReference type="GO" id="GO:0006974">
    <property type="term" value="P:DNA damage response"/>
    <property type="evidence" value="ECO:0007669"/>
    <property type="project" value="UniProtKB-KW"/>
</dbReference>
<feature type="compositionally biased region" description="Basic and acidic residues" evidence="7">
    <location>
        <begin position="355"/>
        <end position="371"/>
    </location>
</feature>
<accession>A0A074ZJX4</accession>
<dbReference type="InterPro" id="IPR012923">
    <property type="entry name" value="Csm3"/>
</dbReference>
<keyword evidence="5 6" id="KW-0131">Cell cycle</keyword>
<evidence type="ECO:0000256" key="6">
    <source>
        <dbReference type="RuleBase" id="RU366049"/>
    </source>
</evidence>
<keyword evidence="10" id="KW-1185">Reference proteome</keyword>
<comment type="subcellular location">
    <subcellularLocation>
        <location evidence="1 6">Nucleus</location>
    </subcellularLocation>
</comment>
<feature type="non-terminal residue" evidence="9">
    <location>
        <position position="1"/>
    </location>
</feature>
<dbReference type="PANTHER" id="PTHR13220:SF11">
    <property type="entry name" value="TIMELESS-INTERACTING PROTEIN"/>
    <property type="match status" value="1"/>
</dbReference>
<dbReference type="GO" id="GO:0043111">
    <property type="term" value="P:replication fork arrest"/>
    <property type="evidence" value="ECO:0007669"/>
    <property type="project" value="TreeGrafter"/>
</dbReference>
<keyword evidence="4 6" id="KW-0539">Nucleus</keyword>
<evidence type="ECO:0000313" key="10">
    <source>
        <dbReference type="Proteomes" id="UP000054324"/>
    </source>
</evidence>
<gene>
    <name evidence="9" type="ORF">T265_13819</name>
</gene>
<keyword evidence="3 6" id="KW-0227">DNA damage</keyword>
<feature type="domain" description="Chromosome segregation in meiosis protein 3" evidence="8">
    <location>
        <begin position="188"/>
        <end position="268"/>
    </location>
</feature>
<dbReference type="STRING" id="6198.A0A074ZJX4"/>
<dbReference type="Proteomes" id="UP000054324">
    <property type="component" value="Unassembled WGS sequence"/>
</dbReference>
<dbReference type="PANTHER" id="PTHR13220">
    <property type="entry name" value="TIMELESS INTERACTING-RELATED"/>
    <property type="match status" value="1"/>
</dbReference>
<dbReference type="GO" id="GO:0031297">
    <property type="term" value="P:replication fork processing"/>
    <property type="evidence" value="ECO:0007669"/>
    <property type="project" value="UniProtKB-UniRule"/>
</dbReference>
<sequence length="774" mass="88012">ATADNPYLTKHFANRVLSSTRISEAEHDDNVQKTVHQRRRRLRLLDEDEDEEHDPQDFENIDPSLASFPLLPSSIPIPEISDDETEESSEDEEKEPGSSDSSRSEFVESGEEEYFAPPKYGDKKRSGERHPDIRRGSPTPSNVRGRAEPEVSQGDAPRDEDVDEDVLNRLRRLAKGAAKKTVQHPRPKLDPQILLSDKGLPALLEDFKKVRFRGKGFEFQDLDRLLFVYEAWANRLLSKSSFPEIIERLEKVGTRREIQVALHRLRNGIWPPYMSVEQVEDEEDSDLPMKEPGPPSEVEDEEAAWERALRTMPAASELMPVTTPSPSLLNYGSPFTEEPPDTFSGQSSATPAVSEEDRAERNRRLALERLAARTSSQGGQLSQTKATPRAPSVLKNALKATLPLHTLSKLPENDETRQFITSLLRSTLFRSRQAQWYAYMLDPVSARWPKWLEHEVTDQKARGSNPTSPSRLRLSRLGQPESIPALMLSSCSTAVRHRKGATAERYFYFSVYYQNNRAADSVTKMHWPCSVLILLELSIAYIKAEAYGEMFWAELNQTVTDTTPLAKNFVELLLVTVRPCQLNHHSPLSHTLSLMYSHVLMITEPEPEDPNQPIQLQLLFGLDNHTYAEGDLTQSAETTHPTASTREKQVKNYLESDKSDGPSEAEFEISSNENILAITSNITLLEQDQFIRDLMDQINSLYESAQWMYDEAERHFNLAEKLVEKADRVADRAEASRRHLSEWMQRYGLGWDVVDTEDVTAENVVEANYLDDQP</sequence>
<dbReference type="Pfam" id="PF07962">
    <property type="entry name" value="Swi3"/>
    <property type="match status" value="1"/>
</dbReference>